<dbReference type="RefSeq" id="WP_279527270.1">
    <property type="nucleotide sequence ID" value="NZ_CP122312.1"/>
</dbReference>
<dbReference type="InterPro" id="IPR014729">
    <property type="entry name" value="Rossmann-like_a/b/a_fold"/>
</dbReference>
<dbReference type="PRINTS" id="PR01438">
    <property type="entry name" value="UNVRSLSTRESS"/>
</dbReference>
<dbReference type="AlphaFoldDB" id="A0ABD5Z5P6"/>
<dbReference type="CDD" id="cd00293">
    <property type="entry name" value="USP-like"/>
    <property type="match status" value="1"/>
</dbReference>
<evidence type="ECO:0000313" key="4">
    <source>
        <dbReference type="Proteomes" id="UP001596447"/>
    </source>
</evidence>
<sequence length="149" mass="15851">MALETVLLAVGPSDNERAEQLARTLVDIAGPADAKAVLAHVFTDDEFESTLKSLGVDEPSDVTPDEVARRHATIRTISRRIDAEGLDYEVRGAIGPHGEEIVDLATEIDADLVIVGGRKRSPTGKAVFGSTAQEVMLSAPCPVTFVRGE</sequence>
<evidence type="ECO:0000259" key="2">
    <source>
        <dbReference type="Pfam" id="PF00582"/>
    </source>
</evidence>
<dbReference type="Proteomes" id="UP001596447">
    <property type="component" value="Unassembled WGS sequence"/>
</dbReference>
<gene>
    <name evidence="3" type="ORF">ACFQJ9_13885</name>
</gene>
<dbReference type="PANTHER" id="PTHR46268">
    <property type="entry name" value="STRESS RESPONSE PROTEIN NHAX"/>
    <property type="match status" value="1"/>
</dbReference>
<dbReference type="InterPro" id="IPR006015">
    <property type="entry name" value="Universal_stress_UspA"/>
</dbReference>
<comment type="caution">
    <text evidence="3">The sequence shown here is derived from an EMBL/GenBank/DDBJ whole genome shotgun (WGS) entry which is preliminary data.</text>
</comment>
<dbReference type="Gene3D" id="3.40.50.620">
    <property type="entry name" value="HUPs"/>
    <property type="match status" value="1"/>
</dbReference>
<keyword evidence="4" id="KW-1185">Reference proteome</keyword>
<dbReference type="InterPro" id="IPR006016">
    <property type="entry name" value="UspA"/>
</dbReference>
<proteinExistence type="inferred from homology"/>
<organism evidence="3 4">
    <name type="scientific">Halospeciosus flavus</name>
    <dbReference type="NCBI Taxonomy" id="3032283"/>
    <lineage>
        <taxon>Archaea</taxon>
        <taxon>Methanobacteriati</taxon>
        <taxon>Methanobacteriota</taxon>
        <taxon>Stenosarchaea group</taxon>
        <taxon>Halobacteria</taxon>
        <taxon>Halobacteriales</taxon>
        <taxon>Halobacteriaceae</taxon>
        <taxon>Halospeciosus</taxon>
    </lineage>
</organism>
<dbReference type="EMBL" id="JBHTAR010000011">
    <property type="protein sequence ID" value="MFC7200490.1"/>
    <property type="molecule type" value="Genomic_DNA"/>
</dbReference>
<accession>A0ABD5Z5P6</accession>
<dbReference type="SUPFAM" id="SSF52402">
    <property type="entry name" value="Adenine nucleotide alpha hydrolases-like"/>
    <property type="match status" value="1"/>
</dbReference>
<reference evidence="3 4" key="1">
    <citation type="journal article" date="2019" name="Int. J. Syst. Evol. Microbiol.">
        <title>The Global Catalogue of Microorganisms (GCM) 10K type strain sequencing project: providing services to taxonomists for standard genome sequencing and annotation.</title>
        <authorList>
            <consortium name="The Broad Institute Genomics Platform"/>
            <consortium name="The Broad Institute Genome Sequencing Center for Infectious Disease"/>
            <person name="Wu L."/>
            <person name="Ma J."/>
        </authorList>
    </citation>
    <scope>NUCLEOTIDE SEQUENCE [LARGE SCALE GENOMIC DNA]</scope>
    <source>
        <strain evidence="3 4">XZGYJ-43</strain>
    </source>
</reference>
<evidence type="ECO:0000256" key="1">
    <source>
        <dbReference type="ARBA" id="ARBA00008791"/>
    </source>
</evidence>
<comment type="similarity">
    <text evidence="1">Belongs to the universal stress protein A family.</text>
</comment>
<name>A0ABD5Z5P6_9EURY</name>
<evidence type="ECO:0000313" key="3">
    <source>
        <dbReference type="EMBL" id="MFC7200490.1"/>
    </source>
</evidence>
<feature type="domain" description="UspA" evidence="2">
    <location>
        <begin position="5"/>
        <end position="147"/>
    </location>
</feature>
<protein>
    <submittedName>
        <fullName evidence="3">Universal stress protein</fullName>
    </submittedName>
</protein>
<dbReference type="PANTHER" id="PTHR46268:SF6">
    <property type="entry name" value="UNIVERSAL STRESS PROTEIN UP12"/>
    <property type="match status" value="1"/>
</dbReference>
<dbReference type="Pfam" id="PF00582">
    <property type="entry name" value="Usp"/>
    <property type="match status" value="1"/>
</dbReference>